<sequence length="228" mass="24731">MAEESWGMSDEYERLLDATGEARMAYFRTLGVPDADVWAPLVTPAFMGGPAWPTRPAWQRIRVGERTTIASSGLSDPFSDEDGPNVGFGVEMAVASTEPLPTDLRPSWLLDLAQAVSDQAAADGRFQLRHAKFGLFLFGVRMAASDFWRPFADAKGYCGLLLGQSVPRLDPTIRLPTGEAVLLTAKLLTRSEYEFAASAGPEGAQRLGELFAQDGSHHLSSLQRASVI</sequence>
<keyword evidence="2" id="KW-1185">Reference proteome</keyword>
<gene>
    <name evidence="1" type="ORF">GMBLW1_21830</name>
</gene>
<reference evidence="1" key="1">
    <citation type="submission" date="2019-04" db="EMBL/GenBank/DDBJ databases">
        <authorList>
            <consortium name="Science for Life Laboratories"/>
        </authorList>
    </citation>
    <scope>NUCLEOTIDE SEQUENCE</scope>
    <source>
        <strain evidence="1">MBLW1</strain>
    </source>
</reference>
<dbReference type="EMBL" id="LR593887">
    <property type="protein sequence ID" value="VTR99418.1"/>
    <property type="molecule type" value="Genomic_DNA"/>
</dbReference>
<dbReference type="Proteomes" id="UP000464378">
    <property type="component" value="Chromosome"/>
</dbReference>
<organism evidence="1">
    <name type="scientific">Tuwongella immobilis</name>
    <dbReference type="NCBI Taxonomy" id="692036"/>
    <lineage>
        <taxon>Bacteria</taxon>
        <taxon>Pseudomonadati</taxon>
        <taxon>Planctomycetota</taxon>
        <taxon>Planctomycetia</taxon>
        <taxon>Gemmatales</taxon>
        <taxon>Gemmataceae</taxon>
        <taxon>Tuwongella</taxon>
    </lineage>
</organism>
<protein>
    <submittedName>
        <fullName evidence="1">Uncharacterized protein</fullName>
    </submittedName>
</protein>
<dbReference type="RefSeq" id="WP_162657028.1">
    <property type="nucleotide sequence ID" value="NZ_LR593887.1"/>
</dbReference>
<dbReference type="KEGG" id="tim:GMBLW1_21830"/>
<dbReference type="InParanoid" id="A0A6C2YK75"/>
<name>A0A6C2YK75_9BACT</name>
<evidence type="ECO:0000313" key="1">
    <source>
        <dbReference type="EMBL" id="VIP01777.1"/>
    </source>
</evidence>
<proteinExistence type="predicted"/>
<accession>A0A6C2YK75</accession>
<evidence type="ECO:0000313" key="2">
    <source>
        <dbReference type="Proteomes" id="UP000464378"/>
    </source>
</evidence>
<dbReference type="AlphaFoldDB" id="A0A6C2YK75"/>
<dbReference type="EMBL" id="LR586016">
    <property type="protein sequence ID" value="VIP01777.1"/>
    <property type="molecule type" value="Genomic_DNA"/>
</dbReference>